<comment type="function">
    <text evidence="9">Catalyzes the condensation reaction of fatty acid synthesis by the addition to an acyl acceptor of two carbons from malonyl-ACP. Catalyzes the first condensation reaction which initiates fatty acid synthesis and may therefore play a role in governing the total rate of fatty acid production. Possesses both acetoacetyl-ACP synthase and acetyl transacylase activities. Its substrate specificity determines the biosynthesis of branched-chain and/or straight-chain of fatty acids.</text>
</comment>
<accession>A0ABS2GLZ7</accession>
<evidence type="ECO:0000256" key="2">
    <source>
        <dbReference type="ARBA" id="ARBA00022516"/>
    </source>
</evidence>
<keyword evidence="8 9" id="KW-0012">Acyltransferase</keyword>
<evidence type="ECO:0000259" key="11">
    <source>
        <dbReference type="Pfam" id="PF08545"/>
    </source>
</evidence>
<comment type="pathway">
    <text evidence="9">Lipid metabolism; fatty acid biosynthesis.</text>
</comment>
<keyword evidence="13" id="KW-1185">Reference proteome</keyword>
<feature type="domain" description="Beta-ketoacyl-[acyl-carrier-protein] synthase III C-terminal" evidence="10">
    <location>
        <begin position="222"/>
        <end position="311"/>
    </location>
</feature>
<comment type="subcellular location">
    <subcellularLocation>
        <location evidence="9">Cytoplasm</location>
    </subcellularLocation>
</comment>
<keyword evidence="3 9" id="KW-0808">Transferase</keyword>
<name>A0ABS2GLZ7_9FIRM</name>
<keyword evidence="4 9" id="KW-0276">Fatty acid metabolism</keyword>
<dbReference type="Proteomes" id="UP000724149">
    <property type="component" value="Unassembled WGS sequence"/>
</dbReference>
<evidence type="ECO:0000256" key="8">
    <source>
        <dbReference type="ARBA" id="ARBA00023315"/>
    </source>
</evidence>
<dbReference type="InterPro" id="IPR013751">
    <property type="entry name" value="ACP_syn_III_N"/>
</dbReference>
<keyword evidence="2 9" id="KW-0444">Lipid biosynthesis</keyword>
<protein>
    <recommendedName>
        <fullName evidence="9">Beta-ketoacyl-[acyl-carrier-protein] synthase III</fullName>
        <shortName evidence="9">Beta-ketoacyl-ACP synthase III</shortName>
        <shortName evidence="9">KAS III</shortName>
        <ecNumber evidence="9">2.3.1.180</ecNumber>
    </recommendedName>
    <alternativeName>
        <fullName evidence="9">3-oxoacyl-[acyl-carrier-protein] synthase 3</fullName>
    </alternativeName>
    <alternativeName>
        <fullName evidence="9">3-oxoacyl-[acyl-carrier-protein] synthase III</fullName>
    </alternativeName>
</protein>
<feature type="domain" description="Beta-ketoacyl-[acyl-carrier-protein] synthase III N-terminal" evidence="11">
    <location>
        <begin position="104"/>
        <end position="171"/>
    </location>
</feature>
<dbReference type="EMBL" id="JACSNR010000006">
    <property type="protein sequence ID" value="MBM6923502.1"/>
    <property type="molecule type" value="Genomic_DNA"/>
</dbReference>
<dbReference type="HAMAP" id="MF_01815">
    <property type="entry name" value="FabH"/>
    <property type="match status" value="1"/>
</dbReference>
<evidence type="ECO:0000256" key="3">
    <source>
        <dbReference type="ARBA" id="ARBA00022679"/>
    </source>
</evidence>
<dbReference type="NCBIfam" id="NF006829">
    <property type="entry name" value="PRK09352.1"/>
    <property type="match status" value="1"/>
</dbReference>
<keyword evidence="6 9" id="KW-0275">Fatty acid biosynthesis</keyword>
<organism evidence="12 13">
    <name type="scientific">Hydrogenoanaerobacterium saccharovorans</name>
    <dbReference type="NCBI Taxonomy" id="474960"/>
    <lineage>
        <taxon>Bacteria</taxon>
        <taxon>Bacillati</taxon>
        <taxon>Bacillota</taxon>
        <taxon>Clostridia</taxon>
        <taxon>Eubacteriales</taxon>
        <taxon>Oscillospiraceae</taxon>
        <taxon>Hydrogenoanaerobacterium</taxon>
    </lineage>
</organism>
<dbReference type="Pfam" id="PF08541">
    <property type="entry name" value="ACP_syn_III_C"/>
    <property type="match status" value="1"/>
</dbReference>
<comment type="domain">
    <text evidence="9">The last Arg residue of the ACP-binding site is essential for the weak association between ACP/AcpP and FabH.</text>
</comment>
<feature type="region of interest" description="ACP-binding" evidence="9">
    <location>
        <begin position="239"/>
        <end position="243"/>
    </location>
</feature>
<evidence type="ECO:0000313" key="13">
    <source>
        <dbReference type="Proteomes" id="UP000724149"/>
    </source>
</evidence>
<evidence type="ECO:0000256" key="7">
    <source>
        <dbReference type="ARBA" id="ARBA00023268"/>
    </source>
</evidence>
<keyword evidence="9" id="KW-0963">Cytoplasm</keyword>
<comment type="caution">
    <text evidence="12">The sequence shown here is derived from an EMBL/GenBank/DDBJ whole genome shotgun (WGS) entry which is preliminary data.</text>
</comment>
<feature type="active site" evidence="9">
    <location>
        <position position="110"/>
    </location>
</feature>
<dbReference type="InterPro" id="IPR013747">
    <property type="entry name" value="ACP_syn_III_C"/>
</dbReference>
<evidence type="ECO:0000256" key="6">
    <source>
        <dbReference type="ARBA" id="ARBA00023160"/>
    </source>
</evidence>
<evidence type="ECO:0000256" key="4">
    <source>
        <dbReference type="ARBA" id="ARBA00022832"/>
    </source>
</evidence>
<dbReference type="PANTHER" id="PTHR43091:SF1">
    <property type="entry name" value="BETA-KETOACYL-[ACYL-CARRIER-PROTEIN] SYNTHASE III, CHLOROPLASTIC"/>
    <property type="match status" value="1"/>
</dbReference>
<dbReference type="CDD" id="cd00830">
    <property type="entry name" value="KAS_III"/>
    <property type="match status" value="1"/>
</dbReference>
<dbReference type="InterPro" id="IPR016039">
    <property type="entry name" value="Thiolase-like"/>
</dbReference>
<evidence type="ECO:0000256" key="9">
    <source>
        <dbReference type="HAMAP-Rule" id="MF_01815"/>
    </source>
</evidence>
<dbReference type="Gene3D" id="3.40.47.10">
    <property type="match status" value="1"/>
</dbReference>
<feature type="active site" evidence="9">
    <location>
        <position position="238"/>
    </location>
</feature>
<dbReference type="PANTHER" id="PTHR43091">
    <property type="entry name" value="3-OXOACYL-[ACYL-CARRIER-PROTEIN] SYNTHASE"/>
    <property type="match status" value="1"/>
</dbReference>
<dbReference type="EC" id="2.3.1.180" evidence="9"/>
<evidence type="ECO:0000259" key="10">
    <source>
        <dbReference type="Pfam" id="PF08541"/>
    </source>
</evidence>
<evidence type="ECO:0000256" key="1">
    <source>
        <dbReference type="ARBA" id="ARBA00008642"/>
    </source>
</evidence>
<dbReference type="NCBIfam" id="TIGR00747">
    <property type="entry name" value="fabH"/>
    <property type="match status" value="1"/>
</dbReference>
<keyword evidence="7 9" id="KW-0511">Multifunctional enzyme</keyword>
<reference evidence="12 13" key="1">
    <citation type="journal article" date="2021" name="Sci. Rep.">
        <title>The distribution of antibiotic resistance genes in chicken gut microbiota commensals.</title>
        <authorList>
            <person name="Juricova H."/>
            <person name="Matiasovicova J."/>
            <person name="Kubasova T."/>
            <person name="Cejkova D."/>
            <person name="Rychlik I."/>
        </authorList>
    </citation>
    <scope>NUCLEOTIDE SEQUENCE [LARGE SCALE GENOMIC DNA]</scope>
    <source>
        <strain evidence="12 13">An564</strain>
    </source>
</reference>
<dbReference type="RefSeq" id="WP_204720939.1">
    <property type="nucleotide sequence ID" value="NZ_JACSNR010000006.1"/>
</dbReference>
<sequence length="311" mass="33600">MKILAMGKCVPRQILDNEALSHMVETNDEWITSRTGIRQRRIAKDETVVSMAAEAARQAMERAGTRPEEIGLVLVCTFTPDLATPSVACLVQRELGLPQEILAYDLNAACSGFIYGLVTAEALLSGMEPGKKALIIGAEVISRTVDYTDRGTCILFGDGAGAAVAVASEDKLTADWGASGDREVLSAGQLLPDGSRTPLAMNGKEVFRFAVSTVPKSITRLLEKAGVPLSDVDHIVCHQANHRIVEGIAKHLHTDLSRFYENIEFYGNTSAASIPIALCDMQEQELLHRGERMVLAGFGSGLTWGSVLMNW</sequence>
<gene>
    <name evidence="9" type="primary">fabH</name>
    <name evidence="12" type="ORF">H9X81_07345</name>
</gene>
<keyword evidence="5 9" id="KW-0443">Lipid metabolism</keyword>
<dbReference type="SUPFAM" id="SSF53901">
    <property type="entry name" value="Thiolase-like"/>
    <property type="match status" value="1"/>
</dbReference>
<comment type="catalytic activity">
    <reaction evidence="9">
        <text>malonyl-[ACP] + acetyl-CoA + H(+) = 3-oxobutanoyl-[ACP] + CO2 + CoA</text>
        <dbReference type="Rhea" id="RHEA:12080"/>
        <dbReference type="Rhea" id="RHEA-COMP:9623"/>
        <dbReference type="Rhea" id="RHEA-COMP:9625"/>
        <dbReference type="ChEBI" id="CHEBI:15378"/>
        <dbReference type="ChEBI" id="CHEBI:16526"/>
        <dbReference type="ChEBI" id="CHEBI:57287"/>
        <dbReference type="ChEBI" id="CHEBI:57288"/>
        <dbReference type="ChEBI" id="CHEBI:78449"/>
        <dbReference type="ChEBI" id="CHEBI:78450"/>
        <dbReference type="EC" id="2.3.1.180"/>
    </reaction>
</comment>
<comment type="similarity">
    <text evidence="1 9">Belongs to the thiolase-like superfamily. FabH family.</text>
</comment>
<evidence type="ECO:0000256" key="5">
    <source>
        <dbReference type="ARBA" id="ARBA00023098"/>
    </source>
</evidence>
<proteinExistence type="inferred from homology"/>
<feature type="active site" evidence="9">
    <location>
        <position position="268"/>
    </location>
</feature>
<comment type="subunit">
    <text evidence="9">Homodimer.</text>
</comment>
<evidence type="ECO:0000313" key="12">
    <source>
        <dbReference type="EMBL" id="MBM6923502.1"/>
    </source>
</evidence>
<dbReference type="Pfam" id="PF08545">
    <property type="entry name" value="ACP_syn_III"/>
    <property type="match status" value="1"/>
</dbReference>
<dbReference type="InterPro" id="IPR004655">
    <property type="entry name" value="FabH"/>
</dbReference>